<dbReference type="AlphaFoldDB" id="A0A4S8PPT4"/>
<gene>
    <name evidence="1" type="ORF">FAA86_17915</name>
</gene>
<evidence type="ECO:0000313" key="2">
    <source>
        <dbReference type="Proteomes" id="UP000307378"/>
    </source>
</evidence>
<dbReference type="Proteomes" id="UP000307378">
    <property type="component" value="Unassembled WGS sequence"/>
</dbReference>
<proteinExistence type="predicted"/>
<comment type="caution">
    <text evidence="1">The sequence shown here is derived from an EMBL/GenBank/DDBJ whole genome shotgun (WGS) entry which is preliminary data.</text>
</comment>
<name>A0A4S8PPT4_9HYPH</name>
<protein>
    <submittedName>
        <fullName evidence="1">Uncharacterized protein</fullName>
    </submittedName>
</protein>
<dbReference type="EMBL" id="STGU01000011">
    <property type="protein sequence ID" value="THV33070.1"/>
    <property type="molecule type" value="Genomic_DNA"/>
</dbReference>
<dbReference type="RefSeq" id="WP_136542503.1">
    <property type="nucleotide sequence ID" value="NZ_STGU01000011.1"/>
</dbReference>
<accession>A0A4S8PPT4</accession>
<reference evidence="1 2" key="1">
    <citation type="submission" date="2019-04" db="EMBL/GenBank/DDBJ databases">
        <title>genome sequence of strain W3.</title>
        <authorList>
            <person name="Gao J."/>
            <person name="Sun J."/>
        </authorList>
    </citation>
    <scope>NUCLEOTIDE SEQUENCE [LARGE SCALE GENOMIC DNA]</scope>
    <source>
        <strain evidence="1 2">W3</strain>
    </source>
</reference>
<sequence length="74" mass="8238">MSRALINRLERIEQSKPAVSGWDYRNDAYHRLNAAERAKVDRLISEVDAGGRDALSATDLAALDEFLIDCGAYL</sequence>
<organism evidence="1 2">
    <name type="scientific">Rhizobium rosettiformans W3</name>
    <dbReference type="NCBI Taxonomy" id="538378"/>
    <lineage>
        <taxon>Bacteria</taxon>
        <taxon>Pseudomonadati</taxon>
        <taxon>Pseudomonadota</taxon>
        <taxon>Alphaproteobacteria</taxon>
        <taxon>Hyphomicrobiales</taxon>
        <taxon>Rhizobiaceae</taxon>
        <taxon>Rhizobium/Agrobacterium group</taxon>
        <taxon>Rhizobium</taxon>
    </lineage>
</organism>
<evidence type="ECO:0000313" key="1">
    <source>
        <dbReference type="EMBL" id="THV33070.1"/>
    </source>
</evidence>